<evidence type="ECO:0000256" key="5">
    <source>
        <dbReference type="ARBA" id="ARBA00022473"/>
    </source>
</evidence>
<evidence type="ECO:0000313" key="16">
    <source>
        <dbReference type="EMBL" id="KAL0270508.1"/>
    </source>
</evidence>
<keyword evidence="7" id="KW-0723">Serine/threonine-protein kinase</keyword>
<comment type="subcellular location">
    <subcellularLocation>
        <location evidence="1">Cytoplasm</location>
    </subcellularLocation>
</comment>
<dbReference type="SUPFAM" id="SSF50729">
    <property type="entry name" value="PH domain-like"/>
    <property type="match status" value="1"/>
</dbReference>
<dbReference type="InterPro" id="IPR008271">
    <property type="entry name" value="Ser/Thr_kinase_AS"/>
</dbReference>
<dbReference type="InterPro" id="IPR017441">
    <property type="entry name" value="Protein_kinase_ATP_BS"/>
</dbReference>
<comment type="caution">
    <text evidence="16">The sequence shown here is derived from an EMBL/GenBank/DDBJ whole genome shotgun (WGS) entry which is preliminary data.</text>
</comment>
<dbReference type="SMART" id="SM00220">
    <property type="entry name" value="S_TKc"/>
    <property type="match status" value="1"/>
</dbReference>
<dbReference type="GO" id="GO:1901701">
    <property type="term" value="P:cellular response to oxygen-containing compound"/>
    <property type="evidence" value="ECO:0007669"/>
    <property type="project" value="UniProtKB-ARBA"/>
</dbReference>
<dbReference type="FunFam" id="3.30.200.20:FF:000191">
    <property type="entry name" value="3-phosphoinositide-dependent protein kinase 2-like"/>
    <property type="match status" value="1"/>
</dbReference>
<feature type="binding site" evidence="14">
    <location>
        <position position="160"/>
    </location>
    <ligand>
        <name>ATP</name>
        <dbReference type="ChEBI" id="CHEBI:30616"/>
    </ligand>
</feature>
<dbReference type="Gene3D" id="2.30.29.30">
    <property type="entry name" value="Pleckstrin-homology domain (PH domain)/Phosphotyrosine-binding domain (PTB)"/>
    <property type="match status" value="1"/>
</dbReference>
<dbReference type="InterPro" id="IPR011993">
    <property type="entry name" value="PH-like_dom_sf"/>
</dbReference>
<comment type="similarity">
    <text evidence="2">Belongs to the protein kinase superfamily. AGC Ser/Thr protein kinase family. PDPK1 subfamily.</text>
</comment>
<dbReference type="InterPro" id="IPR011009">
    <property type="entry name" value="Kinase-like_dom_sf"/>
</dbReference>
<name>A0AAW2HLH2_9NEOP</name>
<proteinExistence type="inferred from homology"/>
<dbReference type="SUPFAM" id="SSF56112">
    <property type="entry name" value="Protein kinase-like (PK-like)"/>
    <property type="match status" value="1"/>
</dbReference>
<dbReference type="FunFam" id="2.30.29.30:FF:000324">
    <property type="entry name" value="Phosphoinositide-dependent kinase 1, isoform F"/>
    <property type="match status" value="1"/>
</dbReference>
<keyword evidence="10" id="KW-0418">Kinase</keyword>
<dbReference type="AlphaFoldDB" id="A0AAW2HLH2"/>
<evidence type="ECO:0000256" key="8">
    <source>
        <dbReference type="ARBA" id="ARBA00022679"/>
    </source>
</evidence>
<comment type="catalytic activity">
    <reaction evidence="12">
        <text>L-threonyl-[protein] + ATP = O-phospho-L-threonyl-[protein] + ADP + H(+)</text>
        <dbReference type="Rhea" id="RHEA:46608"/>
        <dbReference type="Rhea" id="RHEA-COMP:11060"/>
        <dbReference type="Rhea" id="RHEA-COMP:11605"/>
        <dbReference type="ChEBI" id="CHEBI:15378"/>
        <dbReference type="ChEBI" id="CHEBI:30013"/>
        <dbReference type="ChEBI" id="CHEBI:30616"/>
        <dbReference type="ChEBI" id="CHEBI:61977"/>
        <dbReference type="ChEBI" id="CHEBI:456216"/>
        <dbReference type="EC" id="2.7.11.1"/>
    </reaction>
</comment>
<accession>A0AAW2HLH2</accession>
<dbReference type="Pfam" id="PF14593">
    <property type="entry name" value="PH_3"/>
    <property type="match status" value="1"/>
</dbReference>
<evidence type="ECO:0000256" key="7">
    <source>
        <dbReference type="ARBA" id="ARBA00022527"/>
    </source>
</evidence>
<evidence type="ECO:0000259" key="15">
    <source>
        <dbReference type="PROSITE" id="PS50011"/>
    </source>
</evidence>
<sequence>MGSKSKSSTHRPRIWDNFFFRIKRAVNSVTVSEKNLPIQDNTVASIISPAAVLAPPAQLQSSNVSYRAAATQSNGQSVYSESSETESIINCTTQRQMNGVDSSSVSSRLSSSSEDNNVRENVIEKREANDFIFGKLIGEGSFSTVYLAKDIHTNKEYAIKVCRKSHIIREKKVEHIKREKEILSLLSCKSKVTAPFFVKLYCTFQDKIRLYFALSYAKNGELLSHINKVGSFDTACTKFYSAEILHALEHMHSLGIVHRDLKPENILLDEKMHIQITDFGSAKIIRQEEETSEGSAVLQRRNSFVGTAQYISPELLTDTSECTRSSDLWAFGAIIYQMVAGLPPFRSNSEYLIFKQIKNLDYDFPDGFCACAKDLVQRLLVVDPMKRLGAEDGETYLSIRTHPFFNGIDFETLYKQTPPQIYPYLPGTSDHEEVPDHLEPGLDDRQITRLLGLELQGTSPPKFRKKSGLGLDSLTQQEIEARLSEQRVASARWHSLCEGNLILKQGLVDKRKGLFARRRMLLLTLGPHLYYADPVSMVLKGEIPWSEELRVEPKNFKIFFVHTPNRTYYLEDPEGYALEWCKAIEEVRVHTYDCKKVPLRMTEYRT</sequence>
<dbReference type="GO" id="GO:0005737">
    <property type="term" value="C:cytoplasm"/>
    <property type="evidence" value="ECO:0007669"/>
    <property type="project" value="UniProtKB-SubCell"/>
</dbReference>
<evidence type="ECO:0000256" key="12">
    <source>
        <dbReference type="ARBA" id="ARBA00047899"/>
    </source>
</evidence>
<keyword evidence="6" id="KW-0963">Cytoplasm</keyword>
<dbReference type="EMBL" id="JARGDH010000004">
    <property type="protein sequence ID" value="KAL0270508.1"/>
    <property type="molecule type" value="Genomic_DNA"/>
</dbReference>
<dbReference type="GO" id="GO:0005524">
    <property type="term" value="F:ATP binding"/>
    <property type="evidence" value="ECO:0007669"/>
    <property type="project" value="UniProtKB-UniRule"/>
</dbReference>
<dbReference type="PROSITE" id="PS00108">
    <property type="entry name" value="PROTEIN_KINASE_ST"/>
    <property type="match status" value="1"/>
</dbReference>
<dbReference type="Pfam" id="PF00069">
    <property type="entry name" value="Pkinase"/>
    <property type="match status" value="1"/>
</dbReference>
<evidence type="ECO:0000256" key="4">
    <source>
        <dbReference type="ARBA" id="ARBA00018538"/>
    </source>
</evidence>
<evidence type="ECO:0000256" key="2">
    <source>
        <dbReference type="ARBA" id="ARBA00010006"/>
    </source>
</evidence>
<comment type="catalytic activity">
    <reaction evidence="13">
        <text>L-seryl-[protein] + ATP = O-phospho-L-seryl-[protein] + ADP + H(+)</text>
        <dbReference type="Rhea" id="RHEA:17989"/>
        <dbReference type="Rhea" id="RHEA-COMP:9863"/>
        <dbReference type="Rhea" id="RHEA-COMP:11604"/>
        <dbReference type="ChEBI" id="CHEBI:15378"/>
        <dbReference type="ChEBI" id="CHEBI:29999"/>
        <dbReference type="ChEBI" id="CHEBI:30616"/>
        <dbReference type="ChEBI" id="CHEBI:83421"/>
        <dbReference type="ChEBI" id="CHEBI:456216"/>
        <dbReference type="EC" id="2.7.11.1"/>
    </reaction>
</comment>
<feature type="domain" description="Protein kinase" evidence="15">
    <location>
        <begin position="131"/>
        <end position="405"/>
    </location>
</feature>
<dbReference type="FunFam" id="1.10.510.10:FF:000163">
    <property type="entry name" value="3-phosphoinositide-dependent protein kinase 1"/>
    <property type="match status" value="1"/>
</dbReference>
<evidence type="ECO:0000256" key="3">
    <source>
        <dbReference type="ARBA" id="ARBA00012513"/>
    </source>
</evidence>
<evidence type="ECO:0000256" key="1">
    <source>
        <dbReference type="ARBA" id="ARBA00004496"/>
    </source>
</evidence>
<dbReference type="PROSITE" id="PS50011">
    <property type="entry name" value="PROTEIN_KINASE_DOM"/>
    <property type="match status" value="1"/>
</dbReference>
<dbReference type="GO" id="GO:0048638">
    <property type="term" value="P:regulation of developmental growth"/>
    <property type="evidence" value="ECO:0007669"/>
    <property type="project" value="UniProtKB-ARBA"/>
</dbReference>
<dbReference type="GO" id="GO:0035556">
    <property type="term" value="P:intracellular signal transduction"/>
    <property type="evidence" value="ECO:0007669"/>
    <property type="project" value="TreeGrafter"/>
</dbReference>
<keyword evidence="5" id="KW-0217">Developmental protein</keyword>
<dbReference type="PANTHER" id="PTHR24356">
    <property type="entry name" value="SERINE/THREONINE-PROTEIN KINASE"/>
    <property type="match status" value="1"/>
</dbReference>
<keyword evidence="8" id="KW-0808">Transferase</keyword>
<dbReference type="InterPro" id="IPR050236">
    <property type="entry name" value="Ser_Thr_kinase_AGC"/>
</dbReference>
<evidence type="ECO:0000256" key="14">
    <source>
        <dbReference type="PROSITE-ProRule" id="PRU10141"/>
    </source>
</evidence>
<dbReference type="InterPro" id="IPR039046">
    <property type="entry name" value="PDPK1"/>
</dbReference>
<gene>
    <name evidence="16" type="ORF">PYX00_007900</name>
</gene>
<reference evidence="16" key="1">
    <citation type="journal article" date="2024" name="Gigascience">
        <title>Chromosome-level genome of the poultry shaft louse Menopon gallinae provides insight into the host-switching and adaptive evolution of parasitic lice.</title>
        <authorList>
            <person name="Xu Y."/>
            <person name="Ma L."/>
            <person name="Liu S."/>
            <person name="Liang Y."/>
            <person name="Liu Q."/>
            <person name="He Z."/>
            <person name="Tian L."/>
            <person name="Duan Y."/>
            <person name="Cai W."/>
            <person name="Li H."/>
            <person name="Song F."/>
        </authorList>
    </citation>
    <scope>NUCLEOTIDE SEQUENCE</scope>
    <source>
        <strain evidence="16">Cailab_2023a</strain>
    </source>
</reference>
<evidence type="ECO:0000256" key="10">
    <source>
        <dbReference type="ARBA" id="ARBA00022777"/>
    </source>
</evidence>
<dbReference type="EC" id="2.7.11.1" evidence="3"/>
<dbReference type="PROSITE" id="PS00107">
    <property type="entry name" value="PROTEIN_KINASE_ATP"/>
    <property type="match status" value="1"/>
</dbReference>
<evidence type="ECO:0000256" key="11">
    <source>
        <dbReference type="ARBA" id="ARBA00022840"/>
    </source>
</evidence>
<evidence type="ECO:0000256" key="6">
    <source>
        <dbReference type="ARBA" id="ARBA00022490"/>
    </source>
</evidence>
<dbReference type="CDD" id="cd05581">
    <property type="entry name" value="STKc_PDK1"/>
    <property type="match status" value="1"/>
</dbReference>
<dbReference type="InterPro" id="IPR033931">
    <property type="entry name" value="PDK1-typ_PH"/>
</dbReference>
<dbReference type="GO" id="GO:0004674">
    <property type="term" value="F:protein serine/threonine kinase activity"/>
    <property type="evidence" value="ECO:0007669"/>
    <property type="project" value="UniProtKB-KW"/>
</dbReference>
<organism evidence="16">
    <name type="scientific">Menopon gallinae</name>
    <name type="common">poultry shaft louse</name>
    <dbReference type="NCBI Taxonomy" id="328185"/>
    <lineage>
        <taxon>Eukaryota</taxon>
        <taxon>Metazoa</taxon>
        <taxon>Ecdysozoa</taxon>
        <taxon>Arthropoda</taxon>
        <taxon>Hexapoda</taxon>
        <taxon>Insecta</taxon>
        <taxon>Pterygota</taxon>
        <taxon>Neoptera</taxon>
        <taxon>Paraneoptera</taxon>
        <taxon>Psocodea</taxon>
        <taxon>Troctomorpha</taxon>
        <taxon>Phthiraptera</taxon>
        <taxon>Amblycera</taxon>
        <taxon>Menoponidae</taxon>
        <taxon>Menopon</taxon>
    </lineage>
</organism>
<evidence type="ECO:0000256" key="9">
    <source>
        <dbReference type="ARBA" id="ARBA00022741"/>
    </source>
</evidence>
<dbReference type="InterPro" id="IPR000719">
    <property type="entry name" value="Prot_kinase_dom"/>
</dbReference>
<evidence type="ECO:0000256" key="13">
    <source>
        <dbReference type="ARBA" id="ARBA00048679"/>
    </source>
</evidence>
<dbReference type="Gene3D" id="1.10.510.10">
    <property type="entry name" value="Transferase(Phosphotransferase) domain 1"/>
    <property type="match status" value="1"/>
</dbReference>
<keyword evidence="9 14" id="KW-0547">Nucleotide-binding</keyword>
<dbReference type="PANTHER" id="PTHR24356:SF163">
    <property type="entry name" value="3-PHOSPHOINOSITIDE-DEPENDENT PROTEIN KINASE 1-RELATED"/>
    <property type="match status" value="1"/>
</dbReference>
<protein>
    <recommendedName>
        <fullName evidence="4">3-phosphoinositide-dependent protein kinase 1</fullName>
        <ecNumber evidence="3">2.7.11.1</ecNumber>
    </recommendedName>
</protein>
<dbReference type="CDD" id="cd01262">
    <property type="entry name" value="PH_PDK1"/>
    <property type="match status" value="1"/>
</dbReference>
<dbReference type="Gene3D" id="3.30.200.20">
    <property type="entry name" value="Phosphorylase Kinase, domain 1"/>
    <property type="match status" value="1"/>
</dbReference>
<keyword evidence="11 14" id="KW-0067">ATP-binding</keyword>